<reference evidence="5" key="1">
    <citation type="submission" date="2016-10" db="EMBL/GenBank/DDBJ databases">
        <authorList>
            <person name="Varghese N."/>
            <person name="Submissions S."/>
        </authorList>
    </citation>
    <scope>NUCLEOTIDE SEQUENCE [LARGE SCALE GENOMIC DNA]</scope>
    <source>
        <strain evidence="5">XBD2006</strain>
    </source>
</reference>
<dbReference type="Proteomes" id="UP000183047">
    <property type="component" value="Unassembled WGS sequence"/>
</dbReference>
<keyword evidence="5" id="KW-1185">Reference proteome</keyword>
<dbReference type="Pfam" id="PF03358">
    <property type="entry name" value="FMN_red"/>
    <property type="match status" value="1"/>
</dbReference>
<evidence type="ECO:0000259" key="3">
    <source>
        <dbReference type="Pfam" id="PF03358"/>
    </source>
</evidence>
<evidence type="ECO:0000256" key="2">
    <source>
        <dbReference type="ARBA" id="ARBA00022643"/>
    </source>
</evidence>
<dbReference type="RefSeq" id="WP_074461898.1">
    <property type="nucleotide sequence ID" value="NZ_FMUR01000007.1"/>
</dbReference>
<protein>
    <submittedName>
        <fullName evidence="4">Multimeric flavodoxin WrbA</fullName>
    </submittedName>
</protein>
<keyword evidence="2" id="KW-0288">FMN</keyword>
<dbReference type="PANTHER" id="PTHR43278">
    <property type="entry name" value="NAD(P)H-DEPENDENT FMN-CONTAINING OXIDOREDUCTASE YWQN-RELATED"/>
    <property type="match status" value="1"/>
</dbReference>
<dbReference type="OrthoDB" id="9790975at2"/>
<organism evidence="4 5">
    <name type="scientific">Butyrivibrio hungatei</name>
    <dbReference type="NCBI Taxonomy" id="185008"/>
    <lineage>
        <taxon>Bacteria</taxon>
        <taxon>Bacillati</taxon>
        <taxon>Bacillota</taxon>
        <taxon>Clostridia</taxon>
        <taxon>Lachnospirales</taxon>
        <taxon>Lachnospiraceae</taxon>
        <taxon>Butyrivibrio</taxon>
    </lineage>
</organism>
<name>A0A1G5CUP0_9FIRM</name>
<evidence type="ECO:0000256" key="1">
    <source>
        <dbReference type="ARBA" id="ARBA00022630"/>
    </source>
</evidence>
<dbReference type="GO" id="GO:0016491">
    <property type="term" value="F:oxidoreductase activity"/>
    <property type="evidence" value="ECO:0007669"/>
    <property type="project" value="InterPro"/>
</dbReference>
<dbReference type="InterPro" id="IPR051796">
    <property type="entry name" value="ISF_SsuE-like"/>
</dbReference>
<evidence type="ECO:0000313" key="5">
    <source>
        <dbReference type="Proteomes" id="UP000183047"/>
    </source>
</evidence>
<dbReference type="AlphaFoldDB" id="A0A1G5CUP0"/>
<accession>A0A1G5CUP0</accession>
<dbReference type="SUPFAM" id="SSF52218">
    <property type="entry name" value="Flavoproteins"/>
    <property type="match status" value="1"/>
</dbReference>
<dbReference type="InterPro" id="IPR005025">
    <property type="entry name" value="FMN_Rdtase-like_dom"/>
</dbReference>
<dbReference type="Gene3D" id="3.40.50.360">
    <property type="match status" value="1"/>
</dbReference>
<gene>
    <name evidence="4" type="ORF">SAMN02910451_01225</name>
</gene>
<dbReference type="InterPro" id="IPR029039">
    <property type="entry name" value="Flavoprotein-like_sf"/>
</dbReference>
<evidence type="ECO:0000313" key="4">
    <source>
        <dbReference type="EMBL" id="SCY05920.1"/>
    </source>
</evidence>
<keyword evidence="1" id="KW-0285">Flavoprotein</keyword>
<dbReference type="PANTHER" id="PTHR43278:SF4">
    <property type="entry name" value="NAD(P)H-DEPENDENT FMN-CONTAINING OXIDOREDUCTASE YWQN-RELATED"/>
    <property type="match status" value="1"/>
</dbReference>
<sequence length="193" mass="21470">MKVLLINGSRRSKGCTFTALSEIEKELNKRDIETEIYNAGAKVFKGEVDLAVQEATEIIKGVDGIVIGSPVYYASPTGEILMFLDRLFWSAEDYLRFKPAATIASARRAGTTATLDVLNKYPLYAQMPLVASRYWNMVHGGKPEEVMRDSEGLQIMRTLGKNMAWVLKSIEAGKNAGVEQPVAEDKVFTNFIR</sequence>
<proteinExistence type="predicted"/>
<feature type="domain" description="NADPH-dependent FMN reductase-like" evidence="3">
    <location>
        <begin position="1"/>
        <end position="139"/>
    </location>
</feature>
<dbReference type="EMBL" id="FMUR01000007">
    <property type="protein sequence ID" value="SCY05920.1"/>
    <property type="molecule type" value="Genomic_DNA"/>
</dbReference>